<name>A0A086AHI4_9FLAO</name>
<protein>
    <submittedName>
        <fullName evidence="1">Uncharacterized protein</fullName>
    </submittedName>
</protein>
<accession>A0A086AHI4</accession>
<dbReference type="AlphaFoldDB" id="A0A086AHI4"/>
<dbReference type="EMBL" id="JPRJ01000052">
    <property type="protein sequence ID" value="KFF16148.1"/>
    <property type="molecule type" value="Genomic_DNA"/>
</dbReference>
<proteinExistence type="predicted"/>
<evidence type="ECO:0000313" key="1">
    <source>
        <dbReference type="EMBL" id="KFF16148.1"/>
    </source>
</evidence>
<organism evidence="1 2">
    <name type="scientific">Chryseobacterium piperi</name>
    <dbReference type="NCBI Taxonomy" id="558152"/>
    <lineage>
        <taxon>Bacteria</taxon>
        <taxon>Pseudomonadati</taxon>
        <taxon>Bacteroidota</taxon>
        <taxon>Flavobacteriia</taxon>
        <taxon>Flavobacteriales</taxon>
        <taxon>Weeksellaceae</taxon>
        <taxon>Chryseobacterium group</taxon>
        <taxon>Chryseobacterium</taxon>
    </lineage>
</organism>
<sequence length="328" mass="38443">MLVFLINRLSITYKMKFITVDTIEYTFNKSIPFCFNKFTYFVRDNKIILLKKLITIFSFTKLFHEAYRQNSPLDNFLVQLQELINIDIIELIEANKARASEKANAWQEEAYRNFERIGKIGIEHSNGLNLDIEPNPLWDCSFMRALRTFNERNFYVANCLSNKKTFGDNDNLIKSQMRLMVFKNVSLILPSDKPVKESTNNTDFSTESKEPKFSPKIQEKYLDRFISSLIVNTLDNNSKDNLIKLLKGGDIKEPIVFSCSANSVIYFFRQMHEEGIILTTKSISRKFIQQHFMFKWRGKLAFPKDDSIKNYLTRREPSSVSHKIILVD</sequence>
<dbReference type="Proteomes" id="UP000028709">
    <property type="component" value="Unassembled WGS sequence"/>
</dbReference>
<dbReference type="KEGG" id="cpip:CJF12_10575"/>
<gene>
    <name evidence="1" type="ORF">IQ37_18080</name>
</gene>
<evidence type="ECO:0000313" key="2">
    <source>
        <dbReference type="Proteomes" id="UP000028709"/>
    </source>
</evidence>
<reference evidence="1 2" key="1">
    <citation type="submission" date="2014-07" db="EMBL/GenBank/DDBJ databases">
        <title>Genome of Chryseobacterium piperi CTM.</title>
        <authorList>
            <person name="Pipes S.E."/>
            <person name="Stropko S.J."/>
            <person name="Newman J.D."/>
        </authorList>
    </citation>
    <scope>NUCLEOTIDE SEQUENCE [LARGE SCALE GENOMIC DNA]</scope>
    <source>
        <strain evidence="1 2">CTM</strain>
    </source>
</reference>
<comment type="caution">
    <text evidence="1">The sequence shown here is derived from an EMBL/GenBank/DDBJ whole genome shotgun (WGS) entry which is preliminary data.</text>
</comment>
<keyword evidence="2" id="KW-1185">Reference proteome</keyword>